<sequence>MRHRAFVQKILSDLRASYWFVPSCLVIAAMILAEATLALDRSGVDLSGWLPESLTDTQLDGARSTLTVAAQSVIGVTGVMFSVTMVAVSFASGNFGPRLIGNFMRDRGNQWSLGILISTFVYALLILQSLHAPASEDADAFVPQVSVLLGMALTFGSVFVMIYFVHHIPETINVANIASGLGQRFRDALVESARFEAPGQPPHLRHSLSLDRPGYIQRLDVNRLDTVAETHGLTIVVDAVPGIFVDAHQCVVRTDRPLDDDITEELRAAFAVGRSKTEDQSPLFIADEQVEMIARALSPGVNDPFTAINGLNWLAAAIVEGAAKGSQFGLEGTDRVHLPRIELSEILDRTFGASWQYVEPDQLTRRRWIALLDRMEGGDATNLAAAVRALRARLEASPGTGGDARLAG</sequence>
<keyword evidence="1" id="KW-1133">Transmembrane helix</keyword>
<organism evidence="2 3">
    <name type="scientific">Silicimonas algicola</name>
    <dbReference type="NCBI Taxonomy" id="1826607"/>
    <lineage>
        <taxon>Bacteria</taxon>
        <taxon>Pseudomonadati</taxon>
        <taxon>Pseudomonadota</taxon>
        <taxon>Alphaproteobacteria</taxon>
        <taxon>Rhodobacterales</taxon>
        <taxon>Paracoccaceae</taxon>
    </lineage>
</organism>
<feature type="transmembrane region" description="Helical" evidence="1">
    <location>
        <begin position="142"/>
        <end position="165"/>
    </location>
</feature>
<dbReference type="OrthoDB" id="2955631at2"/>
<dbReference type="RefSeq" id="WP_109758806.1">
    <property type="nucleotide sequence ID" value="NZ_CP034588.1"/>
</dbReference>
<dbReference type="EMBL" id="QGGV01000003">
    <property type="protein sequence ID" value="PWK57057.1"/>
    <property type="molecule type" value="Genomic_DNA"/>
</dbReference>
<name>A0A316GQ20_9RHOB</name>
<evidence type="ECO:0000313" key="3">
    <source>
        <dbReference type="Proteomes" id="UP000245390"/>
    </source>
</evidence>
<dbReference type="Proteomes" id="UP000245390">
    <property type="component" value="Unassembled WGS sequence"/>
</dbReference>
<accession>A0A316GQ20</accession>
<evidence type="ECO:0000313" key="2">
    <source>
        <dbReference type="EMBL" id="PWK57057.1"/>
    </source>
</evidence>
<comment type="caution">
    <text evidence="2">The sequence shown here is derived from an EMBL/GenBank/DDBJ whole genome shotgun (WGS) entry which is preliminary data.</text>
</comment>
<gene>
    <name evidence="2" type="ORF">C8D95_103295</name>
</gene>
<keyword evidence="3" id="KW-1185">Reference proteome</keyword>
<dbReference type="Pfam" id="PF10011">
    <property type="entry name" value="DUF2254"/>
    <property type="match status" value="1"/>
</dbReference>
<feature type="transmembrane region" description="Helical" evidence="1">
    <location>
        <begin position="20"/>
        <end position="39"/>
    </location>
</feature>
<reference evidence="2 3" key="1">
    <citation type="submission" date="2018-05" db="EMBL/GenBank/DDBJ databases">
        <title>Genomic Encyclopedia of Type Strains, Phase IV (KMG-IV): sequencing the most valuable type-strain genomes for metagenomic binning, comparative biology and taxonomic classification.</title>
        <authorList>
            <person name="Goeker M."/>
        </authorList>
    </citation>
    <scope>NUCLEOTIDE SEQUENCE [LARGE SCALE GENOMIC DNA]</scope>
    <source>
        <strain evidence="2 3">DSM 103371</strain>
    </source>
</reference>
<keyword evidence="1" id="KW-0472">Membrane</keyword>
<dbReference type="AlphaFoldDB" id="A0A316GQ20"/>
<dbReference type="InterPro" id="IPR018723">
    <property type="entry name" value="DUF2254_membrane"/>
</dbReference>
<feature type="transmembrane region" description="Helical" evidence="1">
    <location>
        <begin position="68"/>
        <end position="90"/>
    </location>
</feature>
<keyword evidence="1" id="KW-0812">Transmembrane</keyword>
<protein>
    <submittedName>
        <fullName evidence="2">Putative membrane protein</fullName>
    </submittedName>
</protein>
<proteinExistence type="predicted"/>
<evidence type="ECO:0000256" key="1">
    <source>
        <dbReference type="SAM" id="Phobius"/>
    </source>
</evidence>
<feature type="transmembrane region" description="Helical" evidence="1">
    <location>
        <begin position="111"/>
        <end position="130"/>
    </location>
</feature>
<dbReference type="KEGG" id="salo:EF888_09680"/>